<evidence type="ECO:0000256" key="1">
    <source>
        <dbReference type="SAM" id="MobiDB-lite"/>
    </source>
</evidence>
<feature type="compositionally biased region" description="Polar residues" evidence="1">
    <location>
        <begin position="116"/>
        <end position="125"/>
    </location>
</feature>
<dbReference type="EMBL" id="BSYO01000022">
    <property type="protein sequence ID" value="GMH20931.1"/>
    <property type="molecule type" value="Genomic_DNA"/>
</dbReference>
<organism evidence="2 3">
    <name type="scientific">Nepenthes gracilis</name>
    <name type="common">Slender pitcher plant</name>
    <dbReference type="NCBI Taxonomy" id="150966"/>
    <lineage>
        <taxon>Eukaryota</taxon>
        <taxon>Viridiplantae</taxon>
        <taxon>Streptophyta</taxon>
        <taxon>Embryophyta</taxon>
        <taxon>Tracheophyta</taxon>
        <taxon>Spermatophyta</taxon>
        <taxon>Magnoliopsida</taxon>
        <taxon>eudicotyledons</taxon>
        <taxon>Gunneridae</taxon>
        <taxon>Pentapetalae</taxon>
        <taxon>Caryophyllales</taxon>
        <taxon>Nepenthaceae</taxon>
        <taxon>Nepenthes</taxon>
    </lineage>
</organism>
<dbReference type="AlphaFoldDB" id="A0AAD3T378"/>
<reference evidence="2" key="1">
    <citation type="submission" date="2023-05" db="EMBL/GenBank/DDBJ databases">
        <title>Nepenthes gracilis genome sequencing.</title>
        <authorList>
            <person name="Fukushima K."/>
        </authorList>
    </citation>
    <scope>NUCLEOTIDE SEQUENCE</scope>
    <source>
        <strain evidence="2">SING2019-196</strain>
    </source>
</reference>
<gene>
    <name evidence="2" type="ORF">Nepgr_022773</name>
</gene>
<comment type="caution">
    <text evidence="2">The sequence shown here is derived from an EMBL/GenBank/DDBJ whole genome shotgun (WGS) entry which is preliminary data.</text>
</comment>
<accession>A0AAD3T378</accession>
<name>A0AAD3T378_NEPGR</name>
<proteinExistence type="predicted"/>
<evidence type="ECO:0000313" key="2">
    <source>
        <dbReference type="EMBL" id="GMH20931.1"/>
    </source>
</evidence>
<keyword evidence="3" id="KW-1185">Reference proteome</keyword>
<evidence type="ECO:0000313" key="3">
    <source>
        <dbReference type="Proteomes" id="UP001279734"/>
    </source>
</evidence>
<protein>
    <submittedName>
        <fullName evidence="2">Uncharacterized protein</fullName>
    </submittedName>
</protein>
<feature type="region of interest" description="Disordered" evidence="1">
    <location>
        <begin position="44"/>
        <end position="125"/>
    </location>
</feature>
<dbReference type="Proteomes" id="UP001279734">
    <property type="component" value="Unassembled WGS sequence"/>
</dbReference>
<feature type="region of interest" description="Disordered" evidence="1">
    <location>
        <begin position="20"/>
        <end position="39"/>
    </location>
</feature>
<sequence length="125" mass="13819">MPNKFHSRQCLQATREIISSQAVPPVTYPRKSTAAGNSISKLKISKRISIKNGTQESPDRSADPPAELSSSAKRLRANETTNKTRRTITTASKTQHSKRQEHNISRNLKIAKLQHHNTTALPAPA</sequence>